<sequence length="377" mass="43044">MLRIATILCYLNCVLGNFIGPFVFWGRSELQTFNVPALESVDDRLLRNLYSESTAVVMFLRNSSNSLNVQNYPKFKDIIDESQWTYFSQHWLSSDPIDYNTNTEVYNLIGEASEQDTEIDEIYKNAIKKYGAGKVLGILATKSDNHDIYKRENKENKESKDDSSTVSPTVPPTDETMKENLVYMQQGKVILYMTVAPKLFENGVTIDLHAHGRVTIDEREGLFRMKVFFFNINEEPKLFLQFEFKISNGYWSLTSVNVQNSRIKEELYLVGQPITAPLSFSYKCAQTIVFRNNVTSQHKVNLTLQDIQVQPSMNGHLAFGDAYDCVGFTTAPIWSGIFVTSFISAIIMLGLLCILEIKPPNKFENNRGKQLTFTVQE</sequence>
<protein>
    <submittedName>
        <fullName evidence="10">V-type proton ATPase subunit S1</fullName>
    </submittedName>
</protein>
<evidence type="ECO:0000256" key="4">
    <source>
        <dbReference type="ARBA" id="ARBA00022989"/>
    </source>
</evidence>
<accession>A0A9Q0MTD9</accession>
<reference evidence="10" key="1">
    <citation type="submission" date="2022-07" db="EMBL/GenBank/DDBJ databases">
        <authorList>
            <person name="Trinca V."/>
            <person name="Uliana J.V.C."/>
            <person name="Torres T.T."/>
            <person name="Ward R.J."/>
            <person name="Monesi N."/>
        </authorList>
    </citation>
    <scope>NUCLEOTIDE SEQUENCE</scope>
    <source>
        <strain evidence="10">HSMRA1968</strain>
        <tissue evidence="10">Whole embryos</tissue>
    </source>
</reference>
<feature type="domain" description="V-type proton ATPase subunit S1 luminal" evidence="8">
    <location>
        <begin position="238"/>
        <end position="311"/>
    </location>
</feature>
<dbReference type="Pfam" id="PF05827">
    <property type="entry name" value="VAS1_LD"/>
    <property type="match status" value="1"/>
</dbReference>
<keyword evidence="5 7" id="KW-0472">Membrane</keyword>
<comment type="subcellular location">
    <subcellularLocation>
        <location evidence="1">Membrane</location>
        <topology evidence="1">Single-pass membrane protein</topology>
    </subcellularLocation>
</comment>
<dbReference type="InterPro" id="IPR046756">
    <property type="entry name" value="VAS1/VOA1_TM"/>
</dbReference>
<evidence type="ECO:0000256" key="2">
    <source>
        <dbReference type="ARBA" id="ARBA00009037"/>
    </source>
</evidence>
<dbReference type="GO" id="GO:0001671">
    <property type="term" value="F:ATPase activator activity"/>
    <property type="evidence" value="ECO:0007669"/>
    <property type="project" value="TreeGrafter"/>
</dbReference>
<evidence type="ECO:0000256" key="1">
    <source>
        <dbReference type="ARBA" id="ARBA00004167"/>
    </source>
</evidence>
<dbReference type="Pfam" id="PF20520">
    <property type="entry name" value="Ac45-VOA1_TM"/>
    <property type="match status" value="1"/>
</dbReference>
<proteinExistence type="inferred from homology"/>
<comment type="similarity">
    <text evidence="2">Belongs to the vacuolar ATPase subunit S1 family.</text>
</comment>
<evidence type="ECO:0000259" key="9">
    <source>
        <dbReference type="Pfam" id="PF20520"/>
    </source>
</evidence>
<evidence type="ECO:0000256" key="7">
    <source>
        <dbReference type="SAM" id="Phobius"/>
    </source>
</evidence>
<evidence type="ECO:0000313" key="10">
    <source>
        <dbReference type="EMBL" id="KAJ6637645.1"/>
    </source>
</evidence>
<dbReference type="PANTHER" id="PTHR12471">
    <property type="entry name" value="VACUOLAR ATP SYNTHASE SUBUNIT S1"/>
    <property type="match status" value="1"/>
</dbReference>
<feature type="region of interest" description="Disordered" evidence="6">
    <location>
        <begin position="151"/>
        <end position="177"/>
    </location>
</feature>
<feature type="compositionally biased region" description="Basic and acidic residues" evidence="6">
    <location>
        <begin position="151"/>
        <end position="163"/>
    </location>
</feature>
<organism evidence="10 11">
    <name type="scientific">Pseudolycoriella hygida</name>
    <dbReference type="NCBI Taxonomy" id="35572"/>
    <lineage>
        <taxon>Eukaryota</taxon>
        <taxon>Metazoa</taxon>
        <taxon>Ecdysozoa</taxon>
        <taxon>Arthropoda</taxon>
        <taxon>Hexapoda</taxon>
        <taxon>Insecta</taxon>
        <taxon>Pterygota</taxon>
        <taxon>Neoptera</taxon>
        <taxon>Endopterygota</taxon>
        <taxon>Diptera</taxon>
        <taxon>Nematocera</taxon>
        <taxon>Sciaroidea</taxon>
        <taxon>Sciaridae</taxon>
        <taxon>Pseudolycoriella</taxon>
    </lineage>
</organism>
<dbReference type="EMBL" id="WJQU01000003">
    <property type="protein sequence ID" value="KAJ6637645.1"/>
    <property type="molecule type" value="Genomic_DNA"/>
</dbReference>
<dbReference type="GO" id="GO:0033176">
    <property type="term" value="C:proton-transporting V-type ATPase complex"/>
    <property type="evidence" value="ECO:0007669"/>
    <property type="project" value="TreeGrafter"/>
</dbReference>
<keyword evidence="11" id="KW-1185">Reference proteome</keyword>
<dbReference type="AlphaFoldDB" id="A0A9Q0MTD9"/>
<keyword evidence="3 7" id="KW-0812">Transmembrane</keyword>
<dbReference type="OrthoDB" id="9985059at2759"/>
<name>A0A9Q0MTD9_9DIPT</name>
<comment type="caution">
    <text evidence="10">The sequence shown here is derived from an EMBL/GenBank/DDBJ whole genome shotgun (WGS) entry which is preliminary data.</text>
</comment>
<dbReference type="GO" id="GO:0030641">
    <property type="term" value="P:regulation of cellular pH"/>
    <property type="evidence" value="ECO:0007669"/>
    <property type="project" value="TreeGrafter"/>
</dbReference>
<gene>
    <name evidence="10" type="primary">VhaAC45</name>
    <name evidence="10" type="ORF">Bhyg_10376</name>
</gene>
<feature type="transmembrane region" description="Helical" evidence="7">
    <location>
        <begin position="7"/>
        <end position="26"/>
    </location>
</feature>
<evidence type="ECO:0000259" key="8">
    <source>
        <dbReference type="Pfam" id="PF05827"/>
    </source>
</evidence>
<dbReference type="Gene3D" id="2.40.160.110">
    <property type="match status" value="1"/>
</dbReference>
<keyword evidence="4 7" id="KW-1133">Transmembrane helix</keyword>
<dbReference type="InterPro" id="IPR046755">
    <property type="entry name" value="VAS1_LD"/>
</dbReference>
<evidence type="ECO:0000256" key="3">
    <source>
        <dbReference type="ARBA" id="ARBA00022692"/>
    </source>
</evidence>
<dbReference type="InterPro" id="IPR008388">
    <property type="entry name" value="Ac45_acc_su"/>
</dbReference>
<feature type="transmembrane region" description="Helical" evidence="7">
    <location>
        <begin position="333"/>
        <end position="355"/>
    </location>
</feature>
<evidence type="ECO:0000256" key="5">
    <source>
        <dbReference type="ARBA" id="ARBA00023136"/>
    </source>
</evidence>
<dbReference type="PANTHER" id="PTHR12471:SF4">
    <property type="entry name" value="AGAP001624-PA"/>
    <property type="match status" value="1"/>
</dbReference>
<dbReference type="Proteomes" id="UP001151699">
    <property type="component" value="Chromosome X"/>
</dbReference>
<feature type="domain" description="V-type proton ATPase subunit S1/VOA1 transmembrane" evidence="9">
    <location>
        <begin position="327"/>
        <end position="365"/>
    </location>
</feature>
<evidence type="ECO:0000256" key="6">
    <source>
        <dbReference type="SAM" id="MobiDB-lite"/>
    </source>
</evidence>
<evidence type="ECO:0000313" key="11">
    <source>
        <dbReference type="Proteomes" id="UP001151699"/>
    </source>
</evidence>